<reference evidence="2" key="1">
    <citation type="submission" date="2009-09" db="EMBL/GenBank/DDBJ databases">
        <title>The complete genome of Nakamurella multipartita DSM 44233.</title>
        <authorList>
            <consortium name="US DOE Joint Genome Institute (JGI-PGF)"/>
            <person name="Lucas S."/>
            <person name="Copeland A."/>
            <person name="Lapidus A."/>
            <person name="Glavina del Rio T."/>
            <person name="Dalin E."/>
            <person name="Tice H."/>
            <person name="Bruce D."/>
            <person name="Goodwin L."/>
            <person name="Pitluck S."/>
            <person name="Kyrpides N."/>
            <person name="Mavromatis K."/>
            <person name="Ivanova N."/>
            <person name="Ovchinnikova G."/>
            <person name="Sims D."/>
            <person name="Meincke L."/>
            <person name="Brettin T."/>
            <person name="Detter J.C."/>
            <person name="Han C."/>
            <person name="Larimer F."/>
            <person name="Land M."/>
            <person name="Hauser L."/>
            <person name="Markowitz V."/>
            <person name="Cheng J.-F."/>
            <person name="Hugenholtz P."/>
            <person name="Woyke T."/>
            <person name="Wu D."/>
            <person name="Klenk H.-P."/>
            <person name="Eisen J.A."/>
        </authorList>
    </citation>
    <scope>NUCLEOTIDE SEQUENCE [LARGE SCALE GENOMIC DNA]</scope>
    <source>
        <strain evidence="2">ATCC 700099 / DSM 44233 / CIP 104796 / JCM 9543 / NBRC 105858 / Y-104</strain>
    </source>
</reference>
<reference evidence="1 2" key="2">
    <citation type="journal article" date="2010" name="Stand. Genomic Sci.">
        <title>Complete genome sequence of Nakamurella multipartita type strain (Y-104).</title>
        <authorList>
            <person name="Tice H."/>
            <person name="Mayilraj S."/>
            <person name="Sims D."/>
            <person name="Lapidus A."/>
            <person name="Nolan M."/>
            <person name="Lucas S."/>
            <person name="Glavina Del Rio T."/>
            <person name="Copeland A."/>
            <person name="Cheng J.F."/>
            <person name="Meincke L."/>
            <person name="Bruce D."/>
            <person name="Goodwin L."/>
            <person name="Pitluck S."/>
            <person name="Ivanova N."/>
            <person name="Mavromatis K."/>
            <person name="Ovchinnikova G."/>
            <person name="Pati A."/>
            <person name="Chen A."/>
            <person name="Palaniappan K."/>
            <person name="Land M."/>
            <person name="Hauser L."/>
            <person name="Chang Y.J."/>
            <person name="Jeffries C.D."/>
            <person name="Detter J.C."/>
            <person name="Brettin T."/>
            <person name="Rohde M."/>
            <person name="Goker M."/>
            <person name="Bristow J."/>
            <person name="Eisen J.A."/>
            <person name="Markowitz V."/>
            <person name="Hugenholtz P."/>
            <person name="Kyrpides N.C."/>
            <person name="Klenk H.P."/>
            <person name="Chen F."/>
        </authorList>
    </citation>
    <scope>NUCLEOTIDE SEQUENCE [LARGE SCALE GENOMIC DNA]</scope>
    <source>
        <strain evidence="2">ATCC 700099 / DSM 44233 / CIP 104796 / JCM 9543 / NBRC 105858 / Y-104</strain>
    </source>
</reference>
<dbReference type="InParanoid" id="C8XAA0"/>
<dbReference type="AlphaFoldDB" id="C8XAA0"/>
<accession>C8XAA0</accession>
<dbReference type="RefSeq" id="WP_015746181.1">
    <property type="nucleotide sequence ID" value="NC_013235.1"/>
</dbReference>
<evidence type="ECO:0008006" key="3">
    <source>
        <dbReference type="Google" id="ProtNLM"/>
    </source>
</evidence>
<dbReference type="eggNOG" id="ENOG502Z7SZ">
    <property type="taxonomic scope" value="Bacteria"/>
</dbReference>
<organism evidence="1 2">
    <name type="scientific">Nakamurella multipartita (strain ATCC 700099 / DSM 44233 / CIP 104796 / JCM 9543 / NBRC 105858 / Y-104)</name>
    <name type="common">Microsphaera multipartita</name>
    <dbReference type="NCBI Taxonomy" id="479431"/>
    <lineage>
        <taxon>Bacteria</taxon>
        <taxon>Bacillati</taxon>
        <taxon>Actinomycetota</taxon>
        <taxon>Actinomycetes</taxon>
        <taxon>Nakamurellales</taxon>
        <taxon>Nakamurellaceae</taxon>
        <taxon>Nakamurella</taxon>
    </lineage>
</organism>
<sequence>MTSVTASGPAGPTVLPVELWRPRQDAHEARVDELTRGHRERVRRQQPHPVEDFLFSYYDLRPGQLRRWHPGFDVALAQAPERAGWRFHRTLEPDGAVVGVDVPAFLPARDAALQFVRRLLRATATAPAQYGCFGLHEWAMVYRHDPDQLRHSGRRLRLGPAATDEVVRSHQIRCTHYDAFRFFTGPARPRNLVQPTLDGRLQLEQPGCLHASMDIYKWAYRLLPMVPSELVVDAFVLARHIREVDMRASPYDLADLGYPPIPIETTAGKAQYVAAQREFTQRSQALRARVLDVADRLDAGRAWLSAGRAPGRTAPGTTPQPP</sequence>
<dbReference type="Proteomes" id="UP000002218">
    <property type="component" value="Chromosome"/>
</dbReference>
<protein>
    <recommendedName>
        <fullName evidence="3">3-methyladenine DNA glycosylase</fullName>
    </recommendedName>
</protein>
<keyword evidence="2" id="KW-1185">Reference proteome</keyword>
<dbReference type="HOGENOM" id="CLU_053604_0_0_11"/>
<dbReference type="EMBL" id="CP001737">
    <property type="protein sequence ID" value="ACV77265.1"/>
    <property type="molecule type" value="Genomic_DNA"/>
</dbReference>
<evidence type="ECO:0000313" key="2">
    <source>
        <dbReference type="Proteomes" id="UP000002218"/>
    </source>
</evidence>
<dbReference type="KEGG" id="nml:Namu_0854"/>
<name>C8XAA0_NAKMY</name>
<proteinExistence type="predicted"/>
<gene>
    <name evidence="1" type="ordered locus">Namu_0854</name>
</gene>
<dbReference type="STRING" id="479431.Namu_0854"/>
<evidence type="ECO:0000313" key="1">
    <source>
        <dbReference type="EMBL" id="ACV77265.1"/>
    </source>
</evidence>